<feature type="transmembrane region" description="Helical" evidence="1">
    <location>
        <begin position="67"/>
        <end position="85"/>
    </location>
</feature>
<keyword evidence="3" id="KW-1185">Reference proteome</keyword>
<reference evidence="2 3" key="1">
    <citation type="submission" date="2019-03" db="EMBL/GenBank/DDBJ databases">
        <title>Genomic Encyclopedia of Type Strains, Phase IV (KMG-IV): sequencing the most valuable type-strain genomes for metagenomic binning, comparative biology and taxonomic classification.</title>
        <authorList>
            <person name="Goeker M."/>
        </authorList>
    </citation>
    <scope>NUCLEOTIDE SEQUENCE [LARGE SCALE GENOMIC DNA]</scope>
    <source>
        <strain evidence="2 3">DSM 29481</strain>
    </source>
</reference>
<evidence type="ECO:0000313" key="3">
    <source>
        <dbReference type="Proteomes" id="UP000295773"/>
    </source>
</evidence>
<feature type="transmembrane region" description="Helical" evidence="1">
    <location>
        <begin position="33"/>
        <end position="61"/>
    </location>
</feature>
<dbReference type="AlphaFoldDB" id="A0A4V2VKM8"/>
<gene>
    <name evidence="2" type="ORF">EDD61_10654</name>
</gene>
<dbReference type="Proteomes" id="UP000295773">
    <property type="component" value="Unassembled WGS sequence"/>
</dbReference>
<keyword evidence="1" id="KW-0812">Transmembrane</keyword>
<keyword evidence="1" id="KW-0472">Membrane</keyword>
<evidence type="ECO:0000256" key="1">
    <source>
        <dbReference type="SAM" id="Phobius"/>
    </source>
</evidence>
<organism evidence="2 3">
    <name type="scientific">Longicatena caecimuris</name>
    <dbReference type="NCBI Taxonomy" id="1796635"/>
    <lineage>
        <taxon>Bacteria</taxon>
        <taxon>Bacillati</taxon>
        <taxon>Bacillota</taxon>
        <taxon>Erysipelotrichia</taxon>
        <taxon>Erysipelotrichales</taxon>
        <taxon>Erysipelotrichaceae</taxon>
        <taxon>Longicatena</taxon>
    </lineage>
</organism>
<dbReference type="RefSeq" id="WP_119957556.1">
    <property type="nucleotide sequence ID" value="NZ_JANKBG010000005.1"/>
</dbReference>
<sequence length="101" mass="12065">MKKSRIKDLVTGNIAEKLYQIAHSKQYPTLICLLAYAFYYVDLFLFYIFAPFALGGFSYLFYERKNYIMAVFAFFLFLCTCLFVYQKLTNRIQQKTMKAQR</sequence>
<comment type="caution">
    <text evidence="2">The sequence shown here is derived from an EMBL/GenBank/DDBJ whole genome shotgun (WGS) entry which is preliminary data.</text>
</comment>
<accession>A0A4V2VKM8</accession>
<name>A0A4V2VKM8_9FIRM</name>
<proteinExistence type="predicted"/>
<protein>
    <submittedName>
        <fullName evidence="2">Uncharacterized protein</fullName>
    </submittedName>
</protein>
<evidence type="ECO:0000313" key="2">
    <source>
        <dbReference type="EMBL" id="TCU60545.1"/>
    </source>
</evidence>
<keyword evidence="1" id="KW-1133">Transmembrane helix</keyword>
<dbReference type="EMBL" id="SMBP01000006">
    <property type="protein sequence ID" value="TCU60545.1"/>
    <property type="molecule type" value="Genomic_DNA"/>
</dbReference>